<dbReference type="FunFam" id="1.20.1080.10:FF:000009">
    <property type="entry name" value="aquaporin-4 isoform X1"/>
    <property type="match status" value="1"/>
</dbReference>
<dbReference type="OrthoDB" id="3222at2759"/>
<proteinExistence type="inferred from homology"/>
<dbReference type="GO" id="GO:0016323">
    <property type="term" value="C:basolateral plasma membrane"/>
    <property type="evidence" value="ECO:0007669"/>
    <property type="project" value="UniProtKB-SubCell"/>
</dbReference>
<dbReference type="RefSeq" id="XP_012683303.2">
    <property type="nucleotide sequence ID" value="XM_012827849.2"/>
</dbReference>
<accession>A0A6P3VWQ0</accession>
<feature type="transmembrane region" description="Helical" evidence="17">
    <location>
        <begin position="175"/>
        <end position="196"/>
    </location>
</feature>
<dbReference type="SUPFAM" id="SSF81338">
    <property type="entry name" value="Aquaporin-like"/>
    <property type="match status" value="1"/>
</dbReference>
<evidence type="ECO:0000256" key="16">
    <source>
        <dbReference type="SAM" id="MobiDB-lite"/>
    </source>
</evidence>
<comment type="catalytic activity">
    <reaction evidence="12">
        <text>H2O(in) = H2O(out)</text>
        <dbReference type="Rhea" id="RHEA:29667"/>
        <dbReference type="ChEBI" id="CHEBI:15377"/>
    </reaction>
</comment>
<evidence type="ECO:0000256" key="6">
    <source>
        <dbReference type="ARBA" id="ARBA00022553"/>
    </source>
</evidence>
<dbReference type="Pfam" id="PF00230">
    <property type="entry name" value="MIP"/>
    <property type="match status" value="1"/>
</dbReference>
<reference evidence="19" key="1">
    <citation type="submission" date="2025-08" db="UniProtKB">
        <authorList>
            <consortium name="RefSeq"/>
        </authorList>
    </citation>
    <scope>IDENTIFICATION</scope>
</reference>
<evidence type="ECO:0000256" key="5">
    <source>
        <dbReference type="ARBA" id="ARBA00022475"/>
    </source>
</evidence>
<evidence type="ECO:0000256" key="3">
    <source>
        <dbReference type="ARBA" id="ARBA00006175"/>
    </source>
</evidence>
<feature type="transmembrane region" description="Helical" evidence="17">
    <location>
        <begin position="208"/>
        <end position="229"/>
    </location>
</feature>
<dbReference type="PRINTS" id="PR00783">
    <property type="entry name" value="MINTRINSICP"/>
</dbReference>
<dbReference type="Gene3D" id="1.20.1080.10">
    <property type="entry name" value="Glycerol uptake facilitator protein"/>
    <property type="match status" value="1"/>
</dbReference>
<keyword evidence="7 15" id="KW-0812">Transmembrane</keyword>
<keyword evidence="11" id="KW-0325">Glycoprotein</keyword>
<gene>
    <name evidence="19" type="primary">LOC105900528</name>
</gene>
<sequence>MCGTRSSSSAPWAPSSPPLLHRCTPESCPGCPPSCKLERVMAAFKGIWTKGFWRAVSAEFLATLIFVLLSLGSTINWAAKQENPPPADLVLISLCFGLSIATMVQCFGHISGCHINPAVTAAMVVTRKLSLAKALFYVVAQCLGAIAGAGILYMVTPSTVRGGLGVTAVNSNLSVGHALVVELFITFELVFTVFATCDPKRNDLKGSAGLAIGFAVCIGHLFAIPYTGASMNPARSFGPVVVTGNWENHWVYWVGPILGGILAAALYEYLFCPETALKKRLSDMFIKDPSGKYKEVECPRGQYNGEPDDLVIKPSSFLTTVDLDKREKQETFREPPGEVLSSV</sequence>
<evidence type="ECO:0000256" key="1">
    <source>
        <dbReference type="ARBA" id="ARBA00004415"/>
    </source>
</evidence>
<evidence type="ECO:0000256" key="15">
    <source>
        <dbReference type="RuleBase" id="RU000477"/>
    </source>
</evidence>
<feature type="transmembrane region" description="Helical" evidence="17">
    <location>
        <begin position="91"/>
        <end position="113"/>
    </location>
</feature>
<dbReference type="InterPro" id="IPR000425">
    <property type="entry name" value="MIP"/>
</dbReference>
<evidence type="ECO:0000256" key="2">
    <source>
        <dbReference type="ARBA" id="ARBA00004554"/>
    </source>
</evidence>
<evidence type="ECO:0000313" key="19">
    <source>
        <dbReference type="RefSeq" id="XP_012683303.2"/>
    </source>
</evidence>
<feature type="transmembrane region" description="Helical" evidence="17">
    <location>
        <begin position="249"/>
        <end position="270"/>
    </location>
</feature>
<evidence type="ECO:0000256" key="13">
    <source>
        <dbReference type="ARBA" id="ARBA00040878"/>
    </source>
</evidence>
<dbReference type="GO" id="GO:0042383">
    <property type="term" value="C:sarcolemma"/>
    <property type="evidence" value="ECO:0007669"/>
    <property type="project" value="UniProtKB-SubCell"/>
</dbReference>
<keyword evidence="18" id="KW-1185">Reference proteome</keyword>
<keyword evidence="5" id="KW-1003">Cell membrane</keyword>
<dbReference type="PANTHER" id="PTHR19139:SF34">
    <property type="entry name" value="AQUAPORIN-4"/>
    <property type="match status" value="1"/>
</dbReference>
<comment type="similarity">
    <text evidence="3 15">Belongs to the MIP/aquaporin (TC 1.A.8) family.</text>
</comment>
<dbReference type="PANTHER" id="PTHR19139">
    <property type="entry name" value="AQUAPORIN TRANSPORTER"/>
    <property type="match status" value="1"/>
</dbReference>
<dbReference type="GeneID" id="105900528"/>
<dbReference type="Proteomes" id="UP000515152">
    <property type="component" value="Chromosome 25"/>
</dbReference>
<dbReference type="InterPro" id="IPR034294">
    <property type="entry name" value="Aquaporin_transptr"/>
</dbReference>
<comment type="subunit">
    <text evidence="14">Homotetramer. The tetramers can form oligomeric arrays in membranes. The size of the oligomers differs between tissues and is smaller in skeletal muscle than in brain. Interaction between AQP4 oligomeric arrays in close-by cells can contribute to cell-cell adhesion. Part of a complex containing MLC1, TRPV4, HEPACAM and ATP1B1.</text>
</comment>
<dbReference type="GO" id="GO:0015250">
    <property type="term" value="F:water channel activity"/>
    <property type="evidence" value="ECO:0007669"/>
    <property type="project" value="UniProtKB-ARBA"/>
</dbReference>
<evidence type="ECO:0000256" key="8">
    <source>
        <dbReference type="ARBA" id="ARBA00022737"/>
    </source>
</evidence>
<keyword evidence="8" id="KW-0677">Repeat</keyword>
<comment type="subcellular location">
    <subcellularLocation>
        <location evidence="2">Basolateral cell membrane</location>
        <topology evidence="2">Multi-pass membrane protein</topology>
    </subcellularLocation>
    <subcellularLocation>
        <location evidence="1">Cell membrane</location>
        <location evidence="1">Sarcolemma</location>
        <topology evidence="1">Multi-pass membrane protein</topology>
    </subcellularLocation>
</comment>
<evidence type="ECO:0000256" key="14">
    <source>
        <dbReference type="ARBA" id="ARBA00046979"/>
    </source>
</evidence>
<keyword evidence="6" id="KW-0597">Phosphoprotein</keyword>
<dbReference type="KEGG" id="char:105900528"/>
<evidence type="ECO:0000256" key="4">
    <source>
        <dbReference type="ARBA" id="ARBA00022448"/>
    </source>
</evidence>
<feature type="transmembrane region" description="Helical" evidence="17">
    <location>
        <begin position="60"/>
        <end position="79"/>
    </location>
</feature>
<keyword evidence="9 17" id="KW-1133">Transmembrane helix</keyword>
<evidence type="ECO:0000256" key="7">
    <source>
        <dbReference type="ARBA" id="ARBA00022692"/>
    </source>
</evidence>
<evidence type="ECO:0000313" key="18">
    <source>
        <dbReference type="Proteomes" id="UP000515152"/>
    </source>
</evidence>
<name>A0A6P3VWQ0_CLUHA</name>
<evidence type="ECO:0000256" key="10">
    <source>
        <dbReference type="ARBA" id="ARBA00023136"/>
    </source>
</evidence>
<evidence type="ECO:0000256" key="11">
    <source>
        <dbReference type="ARBA" id="ARBA00023180"/>
    </source>
</evidence>
<keyword evidence="10 17" id="KW-0472">Membrane</keyword>
<dbReference type="NCBIfam" id="TIGR00861">
    <property type="entry name" value="MIP"/>
    <property type="match status" value="1"/>
</dbReference>
<evidence type="ECO:0000256" key="12">
    <source>
        <dbReference type="ARBA" id="ARBA00034651"/>
    </source>
</evidence>
<dbReference type="PRINTS" id="PR02016">
    <property type="entry name" value="AQUAPORIN4"/>
</dbReference>
<dbReference type="AlphaFoldDB" id="A0A6P3VWQ0"/>
<protein>
    <recommendedName>
        <fullName evidence="13">Aquaporin-4</fullName>
    </recommendedName>
</protein>
<feature type="transmembrane region" description="Helical" evidence="17">
    <location>
        <begin position="134"/>
        <end position="155"/>
    </location>
</feature>
<evidence type="ECO:0000256" key="9">
    <source>
        <dbReference type="ARBA" id="ARBA00022989"/>
    </source>
</evidence>
<keyword evidence="4 15" id="KW-0813">Transport</keyword>
<feature type="region of interest" description="Disordered" evidence="16">
    <location>
        <begin position="324"/>
        <end position="343"/>
    </location>
</feature>
<feature type="compositionally biased region" description="Basic and acidic residues" evidence="16">
    <location>
        <begin position="324"/>
        <end position="336"/>
    </location>
</feature>
<organism evidence="18 19">
    <name type="scientific">Clupea harengus</name>
    <name type="common">Atlantic herring</name>
    <dbReference type="NCBI Taxonomy" id="7950"/>
    <lineage>
        <taxon>Eukaryota</taxon>
        <taxon>Metazoa</taxon>
        <taxon>Chordata</taxon>
        <taxon>Craniata</taxon>
        <taxon>Vertebrata</taxon>
        <taxon>Euteleostomi</taxon>
        <taxon>Actinopterygii</taxon>
        <taxon>Neopterygii</taxon>
        <taxon>Teleostei</taxon>
        <taxon>Clupei</taxon>
        <taxon>Clupeiformes</taxon>
        <taxon>Clupeoidei</taxon>
        <taxon>Clupeidae</taxon>
        <taxon>Clupea</taxon>
    </lineage>
</organism>
<dbReference type="CDD" id="cd00333">
    <property type="entry name" value="MIP"/>
    <property type="match status" value="1"/>
</dbReference>
<evidence type="ECO:0000256" key="17">
    <source>
        <dbReference type="SAM" id="Phobius"/>
    </source>
</evidence>
<dbReference type="GO" id="GO:0009992">
    <property type="term" value="P:intracellular water homeostasis"/>
    <property type="evidence" value="ECO:0007669"/>
    <property type="project" value="UniProtKB-ARBA"/>
</dbReference>
<dbReference type="InterPro" id="IPR023271">
    <property type="entry name" value="Aquaporin-like"/>
</dbReference>